<dbReference type="RefSeq" id="WP_147803799.1">
    <property type="nucleotide sequence ID" value="NZ_CP144914.1"/>
</dbReference>
<dbReference type="PANTHER" id="PTHR47505">
    <property type="entry name" value="DNA UTILIZATION PROTEIN YHGH"/>
    <property type="match status" value="1"/>
</dbReference>
<dbReference type="SUPFAM" id="SSF53271">
    <property type="entry name" value="PRTase-like"/>
    <property type="match status" value="1"/>
</dbReference>
<dbReference type="Pfam" id="PF00156">
    <property type="entry name" value="Pribosyltran"/>
    <property type="match status" value="1"/>
</dbReference>
<evidence type="ECO:0000313" key="3">
    <source>
        <dbReference type="EMBL" id="WWD79538.1"/>
    </source>
</evidence>
<feature type="domain" description="Phosphoribosyltransferase" evidence="2">
    <location>
        <begin position="161"/>
        <end position="220"/>
    </location>
</feature>
<dbReference type="AlphaFoldDB" id="A0A5C7F7T2"/>
<dbReference type="InterPro" id="IPR029057">
    <property type="entry name" value="PRTase-like"/>
</dbReference>
<dbReference type="KEGG" id="ahal:FTX54_014225"/>
<proteinExistence type="inferred from homology"/>
<protein>
    <submittedName>
        <fullName evidence="3">ComF family protein</fullName>
    </submittedName>
</protein>
<dbReference type="OrthoDB" id="9779910at2"/>
<organism evidence="3 4">
    <name type="scientific">Alkalicoccus halolimnae</name>
    <dbReference type="NCBI Taxonomy" id="1667239"/>
    <lineage>
        <taxon>Bacteria</taxon>
        <taxon>Bacillati</taxon>
        <taxon>Bacillota</taxon>
        <taxon>Bacilli</taxon>
        <taxon>Bacillales</taxon>
        <taxon>Bacillaceae</taxon>
        <taxon>Alkalicoccus</taxon>
    </lineage>
</organism>
<reference evidence="3 4" key="1">
    <citation type="submission" date="2024-01" db="EMBL/GenBank/DDBJ databases">
        <title>Complete Genome Sequence of Alkalicoccus halolimnae BZ-SZ-XJ29T, a Moderately Halophilic Bacterium Isolated from a Salt Lake.</title>
        <authorList>
            <person name="Zhao B."/>
        </authorList>
    </citation>
    <scope>NUCLEOTIDE SEQUENCE [LARGE SCALE GENOMIC DNA]</scope>
    <source>
        <strain evidence="3 4">BZ-SZ-XJ29</strain>
    </source>
</reference>
<evidence type="ECO:0000313" key="4">
    <source>
        <dbReference type="Proteomes" id="UP000321816"/>
    </source>
</evidence>
<dbReference type="Gene3D" id="3.40.50.2020">
    <property type="match status" value="1"/>
</dbReference>
<keyword evidence="4" id="KW-1185">Reference proteome</keyword>
<evidence type="ECO:0000256" key="1">
    <source>
        <dbReference type="ARBA" id="ARBA00008007"/>
    </source>
</evidence>
<dbReference type="InterPro" id="IPR000836">
    <property type="entry name" value="PRTase_dom"/>
</dbReference>
<dbReference type="CDD" id="cd06223">
    <property type="entry name" value="PRTases_typeI"/>
    <property type="match status" value="1"/>
</dbReference>
<accession>A0A5C7F7T2</accession>
<name>A0A5C7F7T2_9BACI</name>
<dbReference type="InterPro" id="IPR051910">
    <property type="entry name" value="ComF/GntX_DNA_util-trans"/>
</dbReference>
<gene>
    <name evidence="3" type="ORF">FTX54_014225</name>
</gene>
<dbReference type="Proteomes" id="UP000321816">
    <property type="component" value="Chromosome"/>
</dbReference>
<evidence type="ECO:0000259" key="2">
    <source>
        <dbReference type="Pfam" id="PF00156"/>
    </source>
</evidence>
<sequence length="227" mass="25326">MRSCCLICQQSWRQEADWLNVFYARPIPLCTICTSQLKPLDNKGCRVCGHPGVDFCSDCRQRSGSSEFTQRSLYPYNPFVKDVLTAFKYRGDAKLAEVFSRELYLLAVSNFQKWDLAACIPLTKERLRVRGFNQAELLAEHFTPAPLLERTSPPSKQSKSSAAGRRLNTEHIFSCSDSKQIKGKRILLIDDIYTTGATLHAASEALIQDGASSVKGVTAARALLKNS</sequence>
<comment type="similarity">
    <text evidence="1">Belongs to the ComF/GntX family.</text>
</comment>
<dbReference type="PANTHER" id="PTHR47505:SF1">
    <property type="entry name" value="DNA UTILIZATION PROTEIN YHGH"/>
    <property type="match status" value="1"/>
</dbReference>
<dbReference type="EMBL" id="CP144914">
    <property type="protein sequence ID" value="WWD79538.1"/>
    <property type="molecule type" value="Genomic_DNA"/>
</dbReference>